<evidence type="ECO:0000313" key="3">
    <source>
        <dbReference type="Proteomes" id="UP000064893"/>
    </source>
</evidence>
<name>A0A0S2I4T2_9BACT</name>
<keyword evidence="1" id="KW-1133">Transmembrane helix</keyword>
<keyword evidence="3" id="KW-1185">Reference proteome</keyword>
<dbReference type="RefSeq" id="WP_057954640.1">
    <property type="nucleotide sequence ID" value="NZ_CP013118.1"/>
</dbReference>
<feature type="transmembrane region" description="Helical" evidence="1">
    <location>
        <begin position="141"/>
        <end position="160"/>
    </location>
</feature>
<protein>
    <submittedName>
        <fullName evidence="2">Uncharacterized protein</fullName>
    </submittedName>
</protein>
<keyword evidence="1" id="KW-0812">Transmembrane</keyword>
<dbReference type="Proteomes" id="UP000064893">
    <property type="component" value="Chromosome"/>
</dbReference>
<organism evidence="2 3">
    <name type="scientific">Salinivirga cyanobacteriivorans</name>
    <dbReference type="NCBI Taxonomy" id="1307839"/>
    <lineage>
        <taxon>Bacteria</taxon>
        <taxon>Pseudomonadati</taxon>
        <taxon>Bacteroidota</taxon>
        <taxon>Bacteroidia</taxon>
        <taxon>Bacteroidales</taxon>
        <taxon>Salinivirgaceae</taxon>
        <taxon>Salinivirga</taxon>
    </lineage>
</organism>
<feature type="transmembrane region" description="Helical" evidence="1">
    <location>
        <begin position="79"/>
        <end position="104"/>
    </location>
</feature>
<feature type="transmembrane region" description="Helical" evidence="1">
    <location>
        <begin position="110"/>
        <end position="129"/>
    </location>
</feature>
<evidence type="ECO:0000256" key="1">
    <source>
        <dbReference type="SAM" id="Phobius"/>
    </source>
</evidence>
<dbReference type="AlphaFoldDB" id="A0A0S2I4T2"/>
<dbReference type="STRING" id="1307839.L21SP5_03764"/>
<gene>
    <name evidence="2" type="ORF">L21SP5_03764</name>
</gene>
<dbReference type="KEGG" id="blq:L21SP5_03764"/>
<keyword evidence="1" id="KW-0472">Membrane</keyword>
<evidence type="ECO:0000313" key="2">
    <source>
        <dbReference type="EMBL" id="ALO17359.1"/>
    </source>
</evidence>
<reference evidence="2 3" key="1">
    <citation type="submission" date="2015-11" db="EMBL/GenBank/DDBJ databases">
        <title>Description and complete genome sequence of a novel strain predominating in hypersaline microbial mats and representing a new family of the Bacteriodetes phylum.</title>
        <authorList>
            <person name="Spring S."/>
            <person name="Bunk B."/>
            <person name="Sproer C."/>
            <person name="Klenk H.-P."/>
        </authorList>
    </citation>
    <scope>NUCLEOTIDE SEQUENCE [LARGE SCALE GENOMIC DNA]</scope>
    <source>
        <strain evidence="2 3">L21-Spi-D4</strain>
    </source>
</reference>
<sequence length="173" mass="20399">MKQENFAIEQKTENFDFKAHTPKALLSALYYIFIYIPFILPFNVWGKAATRMSLLWEQKNLTYNEDEKQYPLFYFYFQYFINFIFDASIVLIWPIGLILSFIALFSGDGFGGFLISLFGFYISVLGIRLNKELTFFIVNKLIIWLIDVIANMGQLIKNAWLLNIVVKRKEIKE</sequence>
<accession>A0A0S2I4T2</accession>
<feature type="transmembrane region" description="Helical" evidence="1">
    <location>
        <begin position="24"/>
        <end position="45"/>
    </location>
</feature>
<dbReference type="EMBL" id="CP013118">
    <property type="protein sequence ID" value="ALO17359.1"/>
    <property type="molecule type" value="Genomic_DNA"/>
</dbReference>
<proteinExistence type="predicted"/>